<gene>
    <name evidence="6" type="ORF">D0435_13020</name>
</gene>
<dbReference type="InterPro" id="IPR050319">
    <property type="entry name" value="ABC_transp_ATP-bind"/>
</dbReference>
<dbReference type="InterPro" id="IPR003593">
    <property type="entry name" value="AAA+_ATPase"/>
</dbReference>
<dbReference type="PANTHER" id="PTHR43776:SF7">
    <property type="entry name" value="D,D-DIPEPTIDE TRANSPORT ATP-BINDING PROTEIN DDPF-RELATED"/>
    <property type="match status" value="1"/>
</dbReference>
<evidence type="ECO:0000313" key="6">
    <source>
        <dbReference type="EMBL" id="NBH62571.1"/>
    </source>
</evidence>
<dbReference type="CDD" id="cd03257">
    <property type="entry name" value="ABC_NikE_OppD_transporters"/>
    <property type="match status" value="1"/>
</dbReference>
<dbReference type="GO" id="GO:0015833">
    <property type="term" value="P:peptide transport"/>
    <property type="evidence" value="ECO:0007669"/>
    <property type="project" value="InterPro"/>
</dbReference>
<evidence type="ECO:0000256" key="3">
    <source>
        <dbReference type="ARBA" id="ARBA00022741"/>
    </source>
</evidence>
<evidence type="ECO:0000256" key="4">
    <source>
        <dbReference type="ARBA" id="ARBA00022840"/>
    </source>
</evidence>
<dbReference type="GO" id="GO:0005524">
    <property type="term" value="F:ATP binding"/>
    <property type="evidence" value="ECO:0007669"/>
    <property type="project" value="UniProtKB-KW"/>
</dbReference>
<dbReference type="PROSITE" id="PS50893">
    <property type="entry name" value="ABC_TRANSPORTER_2"/>
    <property type="match status" value="1"/>
</dbReference>
<comment type="similarity">
    <text evidence="1">Belongs to the ABC transporter superfamily.</text>
</comment>
<dbReference type="PANTHER" id="PTHR43776">
    <property type="entry name" value="TRANSPORT ATP-BINDING PROTEIN"/>
    <property type="match status" value="1"/>
</dbReference>
<keyword evidence="3" id="KW-0547">Nucleotide-binding</keyword>
<dbReference type="Proteomes" id="UP000446866">
    <property type="component" value="Unassembled WGS sequence"/>
</dbReference>
<feature type="domain" description="ABC transporter" evidence="5">
    <location>
        <begin position="7"/>
        <end position="257"/>
    </location>
</feature>
<dbReference type="EMBL" id="QXWK01000028">
    <property type="protein sequence ID" value="NBH62571.1"/>
    <property type="molecule type" value="Genomic_DNA"/>
</dbReference>
<dbReference type="InterPro" id="IPR017871">
    <property type="entry name" value="ABC_transporter-like_CS"/>
</dbReference>
<sequence length="322" mass="36182">MEKEILLSIRDIKKWFAIDDKLIGKPTSFVKAVDGVSFDVYKGEVLGLVGESGCGKTTISRSILGLTQPTSGSIVFEGKELMGMKKKELRKMRSDLQIVFQDPYSSLSPRMRIAETIAEPMEIQKRGTRKERRQRVEELLEIVGLEKGFADRYPHEFSGGQRQRIGIARVLAADPKFMICDEPVSALDVSVRSQILNLLLQLKEDFGLTMLFISHDLSVVEYICDRIIVMYLGKVMEIAKRDDLYKNPAHPYTQALLSAIPIPDPTVKKERILLEGDTPSPVDPPVGCRFCTRCANAKEICKTQEPVLKEIEDGHLAACHFV</sequence>
<proteinExistence type="inferred from homology"/>
<evidence type="ECO:0000256" key="1">
    <source>
        <dbReference type="ARBA" id="ARBA00005417"/>
    </source>
</evidence>
<dbReference type="RefSeq" id="WP_160202860.1">
    <property type="nucleotide sequence ID" value="NZ_QXWK01000028.1"/>
</dbReference>
<dbReference type="SMART" id="SM00382">
    <property type="entry name" value="AAA"/>
    <property type="match status" value="1"/>
</dbReference>
<dbReference type="Gene3D" id="3.40.50.300">
    <property type="entry name" value="P-loop containing nucleotide triphosphate hydrolases"/>
    <property type="match status" value="1"/>
</dbReference>
<evidence type="ECO:0000259" key="5">
    <source>
        <dbReference type="PROSITE" id="PS50893"/>
    </source>
</evidence>
<dbReference type="AlphaFoldDB" id="A0A845QNB1"/>
<dbReference type="InterPro" id="IPR003439">
    <property type="entry name" value="ABC_transporter-like_ATP-bd"/>
</dbReference>
<reference evidence="6 7" key="1">
    <citation type="submission" date="2018-08" db="EMBL/GenBank/DDBJ databases">
        <title>Murine metabolic-syndrome-specific gut microbial biobank.</title>
        <authorList>
            <person name="Liu C."/>
        </authorList>
    </citation>
    <scope>NUCLEOTIDE SEQUENCE [LARGE SCALE GENOMIC DNA]</scope>
    <source>
        <strain evidence="6 7">28</strain>
    </source>
</reference>
<dbReference type="PROSITE" id="PS00211">
    <property type="entry name" value="ABC_TRANSPORTER_1"/>
    <property type="match status" value="1"/>
</dbReference>
<dbReference type="SUPFAM" id="SSF52540">
    <property type="entry name" value="P-loop containing nucleoside triphosphate hydrolases"/>
    <property type="match status" value="1"/>
</dbReference>
<dbReference type="InterPro" id="IPR013563">
    <property type="entry name" value="Oligopep_ABC_C"/>
</dbReference>
<accession>A0A845QNB1</accession>
<protein>
    <submittedName>
        <fullName evidence="6">ATP-binding cassette domain-containing protein</fullName>
    </submittedName>
</protein>
<dbReference type="Pfam" id="PF00005">
    <property type="entry name" value="ABC_tran"/>
    <property type="match status" value="1"/>
</dbReference>
<dbReference type="FunFam" id="3.40.50.300:FF:000016">
    <property type="entry name" value="Oligopeptide ABC transporter ATP-binding component"/>
    <property type="match status" value="1"/>
</dbReference>
<evidence type="ECO:0000256" key="2">
    <source>
        <dbReference type="ARBA" id="ARBA00022448"/>
    </source>
</evidence>
<keyword evidence="4 6" id="KW-0067">ATP-binding</keyword>
<name>A0A845QNB1_9FIRM</name>
<dbReference type="InterPro" id="IPR027417">
    <property type="entry name" value="P-loop_NTPase"/>
</dbReference>
<dbReference type="GO" id="GO:0055085">
    <property type="term" value="P:transmembrane transport"/>
    <property type="evidence" value="ECO:0007669"/>
    <property type="project" value="UniProtKB-ARBA"/>
</dbReference>
<dbReference type="GO" id="GO:0016887">
    <property type="term" value="F:ATP hydrolysis activity"/>
    <property type="evidence" value="ECO:0007669"/>
    <property type="project" value="InterPro"/>
</dbReference>
<comment type="caution">
    <text evidence="6">The sequence shown here is derived from an EMBL/GenBank/DDBJ whole genome shotgun (WGS) entry which is preliminary data.</text>
</comment>
<dbReference type="NCBIfam" id="TIGR01727">
    <property type="entry name" value="oligo_HPY"/>
    <property type="match status" value="1"/>
</dbReference>
<keyword evidence="2" id="KW-0813">Transport</keyword>
<keyword evidence="7" id="KW-1185">Reference proteome</keyword>
<organism evidence="6 7">
    <name type="scientific">Anaerotruncus colihominis</name>
    <dbReference type="NCBI Taxonomy" id="169435"/>
    <lineage>
        <taxon>Bacteria</taxon>
        <taxon>Bacillati</taxon>
        <taxon>Bacillota</taxon>
        <taxon>Clostridia</taxon>
        <taxon>Eubacteriales</taxon>
        <taxon>Oscillospiraceae</taxon>
        <taxon>Anaerotruncus</taxon>
    </lineage>
</organism>
<evidence type="ECO:0000313" key="7">
    <source>
        <dbReference type="Proteomes" id="UP000446866"/>
    </source>
</evidence>
<dbReference type="Pfam" id="PF08352">
    <property type="entry name" value="oligo_HPY"/>
    <property type="match status" value="1"/>
</dbReference>